<evidence type="ECO:0000313" key="4">
    <source>
        <dbReference type="Proteomes" id="UP000674425"/>
    </source>
</evidence>
<dbReference type="InterPro" id="IPR030895">
    <property type="entry name" value="T5SS_PEPC_rpt"/>
</dbReference>
<dbReference type="InterPro" id="IPR036709">
    <property type="entry name" value="Autotransporte_beta_dom_sf"/>
</dbReference>
<accession>A0ABN7N9F7</accession>
<dbReference type="SUPFAM" id="SSF103515">
    <property type="entry name" value="Autotransporter"/>
    <property type="match status" value="1"/>
</dbReference>
<dbReference type="SUPFAM" id="SSF51126">
    <property type="entry name" value="Pectin lyase-like"/>
    <property type="match status" value="1"/>
</dbReference>
<dbReference type="Gene3D" id="2.40.128.130">
    <property type="entry name" value="Autotransporter beta-domain"/>
    <property type="match status" value="1"/>
</dbReference>
<keyword evidence="1" id="KW-0732">Signal</keyword>
<organism evidence="3 4">
    <name type="scientific">Paraburkholderia aspalathi</name>
    <dbReference type="NCBI Taxonomy" id="1324617"/>
    <lineage>
        <taxon>Bacteria</taxon>
        <taxon>Pseudomonadati</taxon>
        <taxon>Pseudomonadota</taxon>
        <taxon>Betaproteobacteria</taxon>
        <taxon>Burkholderiales</taxon>
        <taxon>Burkholderiaceae</taxon>
        <taxon>Paraburkholderia</taxon>
    </lineage>
</organism>
<reference evidence="3 4" key="1">
    <citation type="submission" date="2021-02" db="EMBL/GenBank/DDBJ databases">
        <authorList>
            <person name="Vanwijnsberghe S."/>
        </authorList>
    </citation>
    <scope>NUCLEOTIDE SEQUENCE [LARGE SCALE GENOMIC DNA]</scope>
    <source>
        <strain evidence="3 4">R-69658</strain>
    </source>
</reference>
<dbReference type="InterPro" id="IPR005546">
    <property type="entry name" value="Autotransporte_beta"/>
</dbReference>
<dbReference type="Proteomes" id="UP000674425">
    <property type="component" value="Unassembled WGS sequence"/>
</dbReference>
<dbReference type="Pfam" id="PF03797">
    <property type="entry name" value="Autotransporter"/>
    <property type="match status" value="1"/>
</dbReference>
<dbReference type="SMART" id="SM00869">
    <property type="entry name" value="Autotransporter"/>
    <property type="match status" value="1"/>
</dbReference>
<name>A0ABN7N9F7_9BURK</name>
<dbReference type="InterPro" id="IPR011050">
    <property type="entry name" value="Pectin_lyase_fold/virulence"/>
</dbReference>
<sequence>MRNQLSLRAALRPVRVIRHDLSMLRQARTAGAYRPMVRLTHCACGTLVLFLVAAAPAWAQTSTWTNTGSGNWTTPGNWDTGTIPSATVGADIENGGTALVTSSGQTVDLLQVGEAGTGSLVIQNGGTLTQASGAAFTLIGTGSLTINGHGSTYTTPNDLILGRGTGTNAITVENGGQLYTGNAFIGEGTSSVSTDISATVTGAGSYWNAGEFIGVGGGPNAATLTISDGATVTAQSTVAIESIGSGATGIATVTGPGSQLLLPGTALAVGEYINGGEGNGTLTISNGGLVSAQTVTLGEFDAGTTGVLNLDGTSSARGVLVTTSLAKDLGSGTVNFNGGILRAGAASSNFISGFSAGNLVVDTGGLYLDTNGFDVTITDGLSGSGGLTKIGNGTLVLNSENPMTGNSEVSAGTLEVGDSSNSNAVLGGNLSVDQAAVLLGYGTIAGNLINNGTVIPGGAPGTIASLSVGGNYKQASTATLSIEVSPMSASQLKVNGSATLHGVLAITYDPGTYTATQYTIVSAANGVTGKFSSTTSTLSGGANLGTLQSSVTYGANNANLVLANASTTTTAPVVVAPNDTSIYAALGTAAVMNAQGTTAALLDRSGSNPASPGAPAGWIRAMGEQTNVGGSNGEPGVQANQYGFLAGLEQRLGDYTLGVAGGYTHTNLDEQVTGDSGVTDTLRAALYASRWLGPVGVSGTLGYGLDFLSQKRPFAGVGTAAGDHMGQEFATGAQASLPLTLGSVVLTPRVGLRYAYFHATGFGESGAAAQDLAVSTDNVHSLQPYAELTLDKAFGDALKPVNVQLRVGYAREVLNAGRAVSVASQDGTLFTAPGTSLPRGYLTTGISIGMQPVKDLAVSLGYDTLINTTHASAQAGTVRADYRF</sequence>
<keyword evidence="4" id="KW-1185">Reference proteome</keyword>
<feature type="domain" description="Autotransporter" evidence="2">
    <location>
        <begin position="610"/>
        <end position="884"/>
    </location>
</feature>
<comment type="caution">
    <text evidence="3">The sequence shown here is derived from an EMBL/GenBank/DDBJ whole genome shotgun (WGS) entry which is preliminary data.</text>
</comment>
<gene>
    <name evidence="3" type="ORF">R69658_07808</name>
</gene>
<dbReference type="NCBIfam" id="TIGR02601">
    <property type="entry name" value="autotrns_rpt"/>
    <property type="match status" value="1"/>
</dbReference>
<evidence type="ECO:0000313" key="3">
    <source>
        <dbReference type="EMBL" id="CAE6865019.1"/>
    </source>
</evidence>
<dbReference type="Pfam" id="PF12951">
    <property type="entry name" value="PATR"/>
    <property type="match status" value="1"/>
</dbReference>
<protein>
    <recommendedName>
        <fullName evidence="2">Autotransporter domain-containing protein</fullName>
    </recommendedName>
</protein>
<dbReference type="NCBIfam" id="TIGR04393">
    <property type="entry name" value="rpt_T5SS_PEPC"/>
    <property type="match status" value="2"/>
</dbReference>
<dbReference type="PROSITE" id="PS51208">
    <property type="entry name" value="AUTOTRANSPORTER"/>
    <property type="match status" value="1"/>
</dbReference>
<evidence type="ECO:0000259" key="2">
    <source>
        <dbReference type="PROSITE" id="PS51208"/>
    </source>
</evidence>
<dbReference type="EMBL" id="CAJNAU010000192">
    <property type="protein sequence ID" value="CAE6865019.1"/>
    <property type="molecule type" value="Genomic_DNA"/>
</dbReference>
<evidence type="ECO:0000256" key="1">
    <source>
        <dbReference type="ARBA" id="ARBA00022729"/>
    </source>
</evidence>
<proteinExistence type="predicted"/>
<dbReference type="InterPro" id="IPR013425">
    <property type="entry name" value="Autotrns_rpt"/>
</dbReference>